<dbReference type="InterPro" id="IPR015424">
    <property type="entry name" value="PyrdxlP-dep_Trfase"/>
</dbReference>
<accession>A0ABY7AVB2</accession>
<dbReference type="SUPFAM" id="SSF53383">
    <property type="entry name" value="PLP-dependent transferases"/>
    <property type="match status" value="1"/>
</dbReference>
<name>A0ABY7AVB2_9PSEU</name>
<organism evidence="4 5">
    <name type="scientific">Amycolatopsis cynarae</name>
    <dbReference type="NCBI Taxonomy" id="2995223"/>
    <lineage>
        <taxon>Bacteria</taxon>
        <taxon>Bacillati</taxon>
        <taxon>Actinomycetota</taxon>
        <taxon>Actinomycetes</taxon>
        <taxon>Pseudonocardiales</taxon>
        <taxon>Pseudonocardiaceae</taxon>
        <taxon>Amycolatopsis</taxon>
    </lineage>
</organism>
<dbReference type="GO" id="GO:0008483">
    <property type="term" value="F:transaminase activity"/>
    <property type="evidence" value="ECO:0007669"/>
    <property type="project" value="UniProtKB-KW"/>
</dbReference>
<evidence type="ECO:0000313" key="4">
    <source>
        <dbReference type="EMBL" id="WAL63919.1"/>
    </source>
</evidence>
<dbReference type="PIRSF" id="PIRSF000390">
    <property type="entry name" value="PLP_StrS"/>
    <property type="match status" value="1"/>
</dbReference>
<keyword evidence="4" id="KW-0808">Transferase</keyword>
<dbReference type="RefSeq" id="WP_268754164.1">
    <property type="nucleotide sequence ID" value="NZ_CP113836.1"/>
</dbReference>
<keyword evidence="3" id="KW-0663">Pyridoxal phosphate</keyword>
<dbReference type="Gene3D" id="3.40.640.10">
    <property type="entry name" value="Type I PLP-dependent aspartate aminotransferase-like (Major domain)"/>
    <property type="match status" value="1"/>
</dbReference>
<evidence type="ECO:0000313" key="5">
    <source>
        <dbReference type="Proteomes" id="UP001163203"/>
    </source>
</evidence>
<dbReference type="PANTHER" id="PTHR30244:SF34">
    <property type="entry name" value="DTDP-4-AMINO-4,6-DIDEOXYGALACTOSE TRANSAMINASE"/>
    <property type="match status" value="1"/>
</dbReference>
<reference evidence="4" key="1">
    <citation type="submission" date="2022-11" db="EMBL/GenBank/DDBJ databases">
        <authorList>
            <person name="Mo P."/>
        </authorList>
    </citation>
    <scope>NUCLEOTIDE SEQUENCE</scope>
    <source>
        <strain evidence="4">HUAS 11-8</strain>
    </source>
</reference>
<keyword evidence="4" id="KW-0032">Aminotransferase</keyword>
<dbReference type="CDD" id="cd00616">
    <property type="entry name" value="AHBA_syn"/>
    <property type="match status" value="1"/>
</dbReference>
<keyword evidence="5" id="KW-1185">Reference proteome</keyword>
<protein>
    <submittedName>
        <fullName evidence="4">DegT/DnrJ/EryC1/StrS aminotransferase family protein</fullName>
    </submittedName>
</protein>
<proteinExistence type="inferred from homology"/>
<evidence type="ECO:0000256" key="3">
    <source>
        <dbReference type="RuleBase" id="RU004508"/>
    </source>
</evidence>
<comment type="similarity">
    <text evidence="3">Belongs to the DegT/DnrJ/EryC1 family.</text>
</comment>
<dbReference type="Gene3D" id="3.90.1150.10">
    <property type="entry name" value="Aspartate Aminotransferase, domain 1"/>
    <property type="match status" value="1"/>
</dbReference>
<comment type="cofactor">
    <cofactor evidence="1">
        <name>pyridoxal 5'-phosphate</name>
        <dbReference type="ChEBI" id="CHEBI:597326"/>
    </cofactor>
</comment>
<dbReference type="Proteomes" id="UP001163203">
    <property type="component" value="Chromosome"/>
</dbReference>
<keyword evidence="2" id="KW-0045">Antibiotic biosynthesis</keyword>
<dbReference type="InterPro" id="IPR000653">
    <property type="entry name" value="DegT/StrS_aminotransferase"/>
</dbReference>
<gene>
    <name evidence="4" type="ORF">ORV05_23355</name>
</gene>
<dbReference type="InterPro" id="IPR015421">
    <property type="entry name" value="PyrdxlP-dep_Trfase_major"/>
</dbReference>
<dbReference type="EMBL" id="CP113836">
    <property type="protein sequence ID" value="WAL63919.1"/>
    <property type="molecule type" value="Genomic_DNA"/>
</dbReference>
<sequence length="401" mass="42956">MTALAIDGGPPVRTTPLPAWPSFDAAQIAAAGDVLASGQVNYWTGGHGRAFEREFAAAVGALYAVALSSGTVALELALAALGVGPGDEVIVPAATFIGTASAVVRCGAKPVVADVDLHTLCVTRETVEPAISPRTKALIVVHLAGHPAELNPLLQLAKEHDLRVVEDCAQAHGARYFGQPVGSFGDIAAWSFRHDKVITTAGEGGAITTSHLALWRYCWEFKDHGKNVATVQQAQQGRGFRWLHDNFGTNAKMTEVQAAVGRLQLGRLDEWVKQRQMNAAILLDALRDLPSVRAEDPPAHVEHAYQRFHAFVKPEQLARGWDRDRIVEAIIAEGVPCGPGGCAEIYRERAFSRFEDAPTFLPAAAEIGRTAFTLPIHPALTTEHMIEVAKAAVKVLCAATR</sequence>
<dbReference type="PANTHER" id="PTHR30244">
    <property type="entry name" value="TRANSAMINASE"/>
    <property type="match status" value="1"/>
</dbReference>
<evidence type="ECO:0000256" key="2">
    <source>
        <dbReference type="ARBA" id="ARBA00023194"/>
    </source>
</evidence>
<dbReference type="InterPro" id="IPR015422">
    <property type="entry name" value="PyrdxlP-dep_Trfase_small"/>
</dbReference>
<evidence type="ECO:0000256" key="1">
    <source>
        <dbReference type="ARBA" id="ARBA00001933"/>
    </source>
</evidence>
<dbReference type="Pfam" id="PF01041">
    <property type="entry name" value="DegT_DnrJ_EryC1"/>
    <property type="match status" value="1"/>
</dbReference>